<name>A0A445EG51_ARAHY</name>
<reference evidence="2 3" key="1">
    <citation type="submission" date="2019-01" db="EMBL/GenBank/DDBJ databases">
        <title>Sequencing of cultivated peanut Arachis hypogaea provides insights into genome evolution and oil improvement.</title>
        <authorList>
            <person name="Chen X."/>
        </authorList>
    </citation>
    <scope>NUCLEOTIDE SEQUENCE [LARGE SCALE GENOMIC DNA]</scope>
    <source>
        <strain evidence="3">cv. Fuhuasheng</strain>
        <tissue evidence="2">Leaves</tissue>
    </source>
</reference>
<gene>
    <name evidence="2" type="ORF">Ahy_A02g008896</name>
</gene>
<sequence>MVSPSFAPVVSPSSAPSSSSSQVSTPARSSLSSAVLNSQHRHIGVKWSHNFTGHLKDEERDLISQVASMFFKKVASKMIGSFAERCYLIYGLEMRVHKRSYEEGA</sequence>
<dbReference type="Proteomes" id="UP000289738">
    <property type="component" value="Chromosome A02"/>
</dbReference>
<comment type="caution">
    <text evidence="2">The sequence shown here is derived from an EMBL/GenBank/DDBJ whole genome shotgun (WGS) entry which is preliminary data.</text>
</comment>
<dbReference type="EMBL" id="SDMP01000002">
    <property type="protein sequence ID" value="RYR74253.1"/>
    <property type="molecule type" value="Genomic_DNA"/>
</dbReference>
<feature type="compositionally biased region" description="Low complexity" evidence="1">
    <location>
        <begin position="1"/>
        <end position="30"/>
    </location>
</feature>
<feature type="region of interest" description="Disordered" evidence="1">
    <location>
        <begin position="1"/>
        <end position="35"/>
    </location>
</feature>
<evidence type="ECO:0000313" key="3">
    <source>
        <dbReference type="Proteomes" id="UP000289738"/>
    </source>
</evidence>
<keyword evidence="3" id="KW-1185">Reference proteome</keyword>
<dbReference type="Gramene" id="arahy.Tifrunner.gnm2.ann2.Ah02g093600.1">
    <property type="protein sequence ID" value="arahy.Tifrunner.gnm2.ann2.Ah02g093600.1-CDS"/>
    <property type="gene ID" value="arahy.Tifrunner.gnm2.ann2.Ah02g093600"/>
</dbReference>
<accession>A0A445EG51</accession>
<organism evidence="2 3">
    <name type="scientific">Arachis hypogaea</name>
    <name type="common">Peanut</name>
    <dbReference type="NCBI Taxonomy" id="3818"/>
    <lineage>
        <taxon>Eukaryota</taxon>
        <taxon>Viridiplantae</taxon>
        <taxon>Streptophyta</taxon>
        <taxon>Embryophyta</taxon>
        <taxon>Tracheophyta</taxon>
        <taxon>Spermatophyta</taxon>
        <taxon>Magnoliopsida</taxon>
        <taxon>eudicotyledons</taxon>
        <taxon>Gunneridae</taxon>
        <taxon>Pentapetalae</taxon>
        <taxon>rosids</taxon>
        <taxon>fabids</taxon>
        <taxon>Fabales</taxon>
        <taxon>Fabaceae</taxon>
        <taxon>Papilionoideae</taxon>
        <taxon>50 kb inversion clade</taxon>
        <taxon>dalbergioids sensu lato</taxon>
        <taxon>Dalbergieae</taxon>
        <taxon>Pterocarpus clade</taxon>
        <taxon>Arachis</taxon>
    </lineage>
</organism>
<evidence type="ECO:0000313" key="2">
    <source>
        <dbReference type="EMBL" id="RYR74253.1"/>
    </source>
</evidence>
<dbReference type="STRING" id="3818.A0A445EG51"/>
<protein>
    <submittedName>
        <fullName evidence="2">Uncharacterized protein</fullName>
    </submittedName>
</protein>
<evidence type="ECO:0000256" key="1">
    <source>
        <dbReference type="SAM" id="MobiDB-lite"/>
    </source>
</evidence>
<dbReference type="AlphaFoldDB" id="A0A445EG51"/>
<proteinExistence type="predicted"/>